<dbReference type="AlphaFoldDB" id="A0A8J2WBJ1"/>
<gene>
    <name evidence="1" type="ORF">DCHRY22_LOCUS16010</name>
</gene>
<dbReference type="EMBL" id="CAKASE010000083">
    <property type="protein sequence ID" value="CAG9585642.1"/>
    <property type="molecule type" value="Genomic_DNA"/>
</dbReference>
<name>A0A8J2WBJ1_9NEOP</name>
<protein>
    <submittedName>
        <fullName evidence="1">(African queen) hypothetical protein</fullName>
    </submittedName>
</protein>
<comment type="caution">
    <text evidence="1">The sequence shown here is derived from an EMBL/GenBank/DDBJ whole genome shotgun (WGS) entry which is preliminary data.</text>
</comment>
<dbReference type="Proteomes" id="UP000789524">
    <property type="component" value="Unassembled WGS sequence"/>
</dbReference>
<sequence length="118" mass="13475">MSTRPYTPALYTYERLSHPQPCLSPIPKVRNKSNQLITKLFPMFIFRNGKFSLKTYRDIFQILTLSRHRSPLIKADDHLSSASASDALPSARTVQTAFDLRTWTSLPAETSDEHLPAR</sequence>
<organism evidence="1 2">
    <name type="scientific">Danaus chrysippus</name>
    <name type="common">African queen</name>
    <dbReference type="NCBI Taxonomy" id="151541"/>
    <lineage>
        <taxon>Eukaryota</taxon>
        <taxon>Metazoa</taxon>
        <taxon>Ecdysozoa</taxon>
        <taxon>Arthropoda</taxon>
        <taxon>Hexapoda</taxon>
        <taxon>Insecta</taxon>
        <taxon>Pterygota</taxon>
        <taxon>Neoptera</taxon>
        <taxon>Endopterygota</taxon>
        <taxon>Lepidoptera</taxon>
        <taxon>Glossata</taxon>
        <taxon>Ditrysia</taxon>
        <taxon>Papilionoidea</taxon>
        <taxon>Nymphalidae</taxon>
        <taxon>Danainae</taxon>
        <taxon>Danaini</taxon>
        <taxon>Danaina</taxon>
        <taxon>Danaus</taxon>
        <taxon>Anosia</taxon>
    </lineage>
</organism>
<proteinExistence type="predicted"/>
<accession>A0A8J2WBJ1</accession>
<evidence type="ECO:0000313" key="2">
    <source>
        <dbReference type="Proteomes" id="UP000789524"/>
    </source>
</evidence>
<evidence type="ECO:0000313" key="1">
    <source>
        <dbReference type="EMBL" id="CAG9585642.1"/>
    </source>
</evidence>
<keyword evidence="2" id="KW-1185">Reference proteome</keyword>
<reference evidence="1" key="1">
    <citation type="submission" date="2021-09" db="EMBL/GenBank/DDBJ databases">
        <authorList>
            <person name="Martin H S."/>
        </authorList>
    </citation>
    <scope>NUCLEOTIDE SEQUENCE</scope>
</reference>